<dbReference type="Proteomes" id="UP000224634">
    <property type="component" value="Unassembled WGS sequence"/>
</dbReference>
<sequence length="128" mass="13096">MGEGSSSISCSKIPPVQNIFIPWVIGVGLAGITSALLPLCVRGGGFSSSKSDGALLGVLMLSFLSLLIGASSSTFYAKNNLPPRAKPGEIFFPLAWASVGCMFGALALGGMEWRSRRGMIMNAGGGGV</sequence>
<keyword evidence="3" id="KW-1185">Reference proteome</keyword>
<evidence type="ECO:0000256" key="1">
    <source>
        <dbReference type="SAM" id="Phobius"/>
    </source>
</evidence>
<protein>
    <submittedName>
        <fullName evidence="2">Uncharacterized protein</fullName>
    </submittedName>
</protein>
<name>A0A2B7YBP2_POLH7</name>
<feature type="transmembrane region" description="Helical" evidence="1">
    <location>
        <begin position="20"/>
        <end position="41"/>
    </location>
</feature>
<accession>A0A2B7YBP2</accession>
<reference evidence="2 3" key="1">
    <citation type="submission" date="2017-10" db="EMBL/GenBank/DDBJ databases">
        <title>Comparative genomics in systemic dimorphic fungi from Ajellomycetaceae.</title>
        <authorList>
            <person name="Munoz J.F."/>
            <person name="Mcewen J.G."/>
            <person name="Clay O.K."/>
            <person name="Cuomo C.A."/>
        </authorList>
    </citation>
    <scope>NUCLEOTIDE SEQUENCE [LARGE SCALE GENOMIC DNA]</scope>
    <source>
        <strain evidence="2 3">UAMH7299</strain>
    </source>
</reference>
<keyword evidence="1" id="KW-1133">Transmembrane helix</keyword>
<feature type="transmembrane region" description="Helical" evidence="1">
    <location>
        <begin position="53"/>
        <end position="70"/>
    </location>
</feature>
<proteinExistence type="predicted"/>
<dbReference type="AlphaFoldDB" id="A0A2B7YBP2"/>
<dbReference type="EMBL" id="PDNA01000057">
    <property type="protein sequence ID" value="PGH18471.1"/>
    <property type="molecule type" value="Genomic_DNA"/>
</dbReference>
<organism evidence="2 3">
    <name type="scientific">Polytolypa hystricis (strain UAMH7299)</name>
    <dbReference type="NCBI Taxonomy" id="1447883"/>
    <lineage>
        <taxon>Eukaryota</taxon>
        <taxon>Fungi</taxon>
        <taxon>Dikarya</taxon>
        <taxon>Ascomycota</taxon>
        <taxon>Pezizomycotina</taxon>
        <taxon>Eurotiomycetes</taxon>
        <taxon>Eurotiomycetidae</taxon>
        <taxon>Onygenales</taxon>
        <taxon>Onygenales incertae sedis</taxon>
        <taxon>Polytolypa</taxon>
    </lineage>
</organism>
<comment type="caution">
    <text evidence="2">The sequence shown here is derived from an EMBL/GenBank/DDBJ whole genome shotgun (WGS) entry which is preliminary data.</text>
</comment>
<evidence type="ECO:0000313" key="2">
    <source>
        <dbReference type="EMBL" id="PGH18471.1"/>
    </source>
</evidence>
<gene>
    <name evidence="2" type="ORF">AJ80_04441</name>
</gene>
<evidence type="ECO:0000313" key="3">
    <source>
        <dbReference type="Proteomes" id="UP000224634"/>
    </source>
</evidence>
<feature type="transmembrane region" description="Helical" evidence="1">
    <location>
        <begin position="90"/>
        <end position="111"/>
    </location>
</feature>
<keyword evidence="1" id="KW-0812">Transmembrane</keyword>
<keyword evidence="1" id="KW-0472">Membrane</keyword>